<dbReference type="KEGG" id="atl:Athai_04350"/>
<evidence type="ECO:0008006" key="10">
    <source>
        <dbReference type="Google" id="ProtNLM"/>
    </source>
</evidence>
<dbReference type="RefSeq" id="WP_203959908.1">
    <property type="nucleotide sequence ID" value="NZ_AP023355.1"/>
</dbReference>
<evidence type="ECO:0000256" key="6">
    <source>
        <dbReference type="ARBA" id="ARBA00023186"/>
    </source>
</evidence>
<evidence type="ECO:0000256" key="1">
    <source>
        <dbReference type="ARBA" id="ARBA00007381"/>
    </source>
</evidence>
<keyword evidence="5" id="KW-0346">Stress response</keyword>
<evidence type="ECO:0000256" key="3">
    <source>
        <dbReference type="ARBA" id="ARBA00022741"/>
    </source>
</evidence>
<dbReference type="PROSITE" id="PS01036">
    <property type="entry name" value="HSP70_3"/>
    <property type="match status" value="1"/>
</dbReference>
<evidence type="ECO:0000256" key="5">
    <source>
        <dbReference type="ARBA" id="ARBA00023016"/>
    </source>
</evidence>
<proteinExistence type="inferred from homology"/>
<evidence type="ECO:0000313" key="8">
    <source>
        <dbReference type="EMBL" id="BCJ32932.1"/>
    </source>
</evidence>
<gene>
    <name evidence="8" type="ORF">Athai_04350</name>
</gene>
<keyword evidence="3 7" id="KW-0547">Nucleotide-binding</keyword>
<dbReference type="InterPro" id="IPR018181">
    <property type="entry name" value="Heat_shock_70_CS"/>
</dbReference>
<dbReference type="FunFam" id="3.30.420.40:FF:000071">
    <property type="entry name" value="Molecular chaperone DnaK"/>
    <property type="match status" value="1"/>
</dbReference>
<dbReference type="AlphaFoldDB" id="A0A7R7HUH6"/>
<dbReference type="GO" id="GO:0005524">
    <property type="term" value="F:ATP binding"/>
    <property type="evidence" value="ECO:0007669"/>
    <property type="project" value="UniProtKB-KW"/>
</dbReference>
<accession>A0A7R7HUH6</accession>
<dbReference type="Gene3D" id="3.30.420.40">
    <property type="match status" value="2"/>
</dbReference>
<name>A0A7R7HUH6_9ACTN</name>
<dbReference type="PRINTS" id="PR00301">
    <property type="entry name" value="HEATSHOCK70"/>
</dbReference>
<dbReference type="SUPFAM" id="SSF53067">
    <property type="entry name" value="Actin-like ATPase domain"/>
    <property type="match status" value="1"/>
</dbReference>
<organism evidence="8 9">
    <name type="scientific">Actinocatenispora thailandica</name>
    <dbReference type="NCBI Taxonomy" id="227318"/>
    <lineage>
        <taxon>Bacteria</taxon>
        <taxon>Bacillati</taxon>
        <taxon>Actinomycetota</taxon>
        <taxon>Actinomycetes</taxon>
        <taxon>Micromonosporales</taxon>
        <taxon>Micromonosporaceae</taxon>
        <taxon>Actinocatenispora</taxon>
    </lineage>
</organism>
<dbReference type="InterPro" id="IPR043129">
    <property type="entry name" value="ATPase_NBD"/>
</dbReference>
<dbReference type="InterPro" id="IPR013126">
    <property type="entry name" value="Hsp_70_fam"/>
</dbReference>
<dbReference type="Proteomes" id="UP000611640">
    <property type="component" value="Chromosome"/>
</dbReference>
<dbReference type="PROSITE" id="PS00329">
    <property type="entry name" value="HSP70_2"/>
    <property type="match status" value="1"/>
</dbReference>
<dbReference type="GO" id="GO:0140662">
    <property type="term" value="F:ATP-dependent protein folding chaperone"/>
    <property type="evidence" value="ECO:0007669"/>
    <property type="project" value="InterPro"/>
</dbReference>
<dbReference type="Gene3D" id="3.90.640.10">
    <property type="entry name" value="Actin, Chain A, domain 4"/>
    <property type="match status" value="1"/>
</dbReference>
<dbReference type="CDD" id="cd24029">
    <property type="entry name" value="ASKHA_NBD_HSP70_DnaK_HscA_HscC"/>
    <property type="match status" value="1"/>
</dbReference>
<protein>
    <recommendedName>
        <fullName evidence="10">Hsp70 family protein</fullName>
    </recommendedName>
</protein>
<dbReference type="EMBL" id="AP023355">
    <property type="protein sequence ID" value="BCJ32932.1"/>
    <property type="molecule type" value="Genomic_DNA"/>
</dbReference>
<evidence type="ECO:0000256" key="2">
    <source>
        <dbReference type="ARBA" id="ARBA00022553"/>
    </source>
</evidence>
<keyword evidence="4 7" id="KW-0067">ATP-binding</keyword>
<dbReference type="FunFam" id="3.90.640.10:FF:000003">
    <property type="entry name" value="Molecular chaperone DnaK"/>
    <property type="match status" value="1"/>
</dbReference>
<dbReference type="Pfam" id="PF00012">
    <property type="entry name" value="HSP70"/>
    <property type="match status" value="2"/>
</dbReference>
<keyword evidence="6" id="KW-0143">Chaperone</keyword>
<dbReference type="PROSITE" id="PS00297">
    <property type="entry name" value="HSP70_1"/>
    <property type="match status" value="1"/>
</dbReference>
<sequence>MAVFGIDLGTTYSSVAYLDATGRPTVIRSREGDDSTPSAVYFATADSVVVGTKAKDTAVLEPDLVVDLIKRELGRHLTLRMHGESFTAEEVSALILRRLVADAAEATGEAVTEAVITVPAYFGLAERAATRRAGELAGLTVIDVLSEPLAAALSYRVGESGEDSAILLYDLGGGTFDTTVVRVSAAGLTEIATGGDTELGGVDFDERLAEYVVEKFCAEHPDVSHPFDSPATVQDIRARVEEGKRRLSEEDEHTIRIMHEGRVTRVSITRETFQQLTADLLDRTIEVTREVVAAAAERGVDRIDEVLLVGGSSRMPAVAERIVTELGHRPRLHDPDLAVARGAAWYAFEETYRRLIAAGDDTAASRMASRSGLSAEAEERIANRVIRRVAARGYALTARPGAALADGAQLVDVVAAHDALPATASNVLASTAAGSGQLDFTLLEQTAAGVPSQSRYAPDGYRVIGAGAVRIPGDAPAGHTATLTVRLSGSGIPTLSAVGADGAPTQVAMNLIGQGTVPTAATRDRIAAIKVS</sequence>
<evidence type="ECO:0000256" key="7">
    <source>
        <dbReference type="RuleBase" id="RU003322"/>
    </source>
</evidence>
<keyword evidence="2" id="KW-0597">Phosphoprotein</keyword>
<dbReference type="PANTHER" id="PTHR19375">
    <property type="entry name" value="HEAT SHOCK PROTEIN 70KDA"/>
    <property type="match status" value="1"/>
</dbReference>
<keyword evidence="9" id="KW-1185">Reference proteome</keyword>
<evidence type="ECO:0000256" key="4">
    <source>
        <dbReference type="ARBA" id="ARBA00022840"/>
    </source>
</evidence>
<comment type="similarity">
    <text evidence="1 7">Belongs to the heat shock protein 70 family.</text>
</comment>
<reference evidence="8 9" key="1">
    <citation type="submission" date="2020-08" db="EMBL/GenBank/DDBJ databases">
        <title>Whole genome shotgun sequence of Actinocatenispora thailandica NBRC 105041.</title>
        <authorList>
            <person name="Komaki H."/>
            <person name="Tamura T."/>
        </authorList>
    </citation>
    <scope>NUCLEOTIDE SEQUENCE [LARGE SCALE GENOMIC DNA]</scope>
    <source>
        <strain evidence="8 9">NBRC 105041</strain>
    </source>
</reference>
<evidence type="ECO:0000313" key="9">
    <source>
        <dbReference type="Proteomes" id="UP000611640"/>
    </source>
</evidence>